<protein>
    <submittedName>
        <fullName evidence="2">Uncharacterized protein</fullName>
    </submittedName>
</protein>
<dbReference type="AlphaFoldDB" id="A0A816EH45"/>
<reference evidence="2" key="1">
    <citation type="submission" date="2021-02" db="EMBL/GenBank/DDBJ databases">
        <authorList>
            <person name="Nowell W R."/>
        </authorList>
    </citation>
    <scope>NUCLEOTIDE SEQUENCE</scope>
</reference>
<dbReference type="OrthoDB" id="10028922at2759"/>
<gene>
    <name evidence="1" type="ORF">EDS130_LOCUS42896</name>
    <name evidence="2" type="ORF">XAT740_LOCUS55300</name>
</gene>
<dbReference type="EMBL" id="CAJNOR010010297">
    <property type="protein sequence ID" value="CAF1652691.1"/>
    <property type="molecule type" value="Genomic_DNA"/>
</dbReference>
<name>A0A816EH45_ADIRI</name>
<comment type="caution">
    <text evidence="2">The sequence shown here is derived from an EMBL/GenBank/DDBJ whole genome shotgun (WGS) entry which is preliminary data.</text>
</comment>
<dbReference type="Proteomes" id="UP000663852">
    <property type="component" value="Unassembled WGS sequence"/>
</dbReference>
<dbReference type="Proteomes" id="UP000663828">
    <property type="component" value="Unassembled WGS sequence"/>
</dbReference>
<dbReference type="EMBL" id="CAJNOJ010000660">
    <property type="protein sequence ID" value="CAF1505410.1"/>
    <property type="molecule type" value="Genomic_DNA"/>
</dbReference>
<sequence length="369" mass="42849">MLSLWLSPKYRSKPWSIHQHIEELAQLFKQVRLPSTTTRIPRTLMDYPKFKANELRVLLLFGYVIFSNILPNAFYNHLLQLVCLLHLAENRRIPTHNIMIMQSLGESFVVEFPLLYTERHYVQVVHSVVHIAATVRDFGPLTHYTTFNFEDQLGFLTRTCKSTRRHAQEMISNLQLLQCAYEHLSDSTINTSFKENLLSIANIKQHKDTIRVRAYRRTLKVNQYAEILFPQCQLVFFNRLQIGNLKLSTSPSAADALADDSTILFRSHNDLSMGRIQSIFTLIETKVTFLLVDYPTAFEDFNCFVRNDDEFKYSSIQSCLKKDSTTCLVEPGNVIENVFTTNALMENAILFAFRTWSIALKSDLFNYCF</sequence>
<organism evidence="2 3">
    <name type="scientific">Adineta ricciae</name>
    <name type="common">Rotifer</name>
    <dbReference type="NCBI Taxonomy" id="249248"/>
    <lineage>
        <taxon>Eukaryota</taxon>
        <taxon>Metazoa</taxon>
        <taxon>Spiralia</taxon>
        <taxon>Gnathifera</taxon>
        <taxon>Rotifera</taxon>
        <taxon>Eurotatoria</taxon>
        <taxon>Bdelloidea</taxon>
        <taxon>Adinetida</taxon>
        <taxon>Adinetidae</taxon>
        <taxon>Adineta</taxon>
    </lineage>
</organism>
<evidence type="ECO:0000313" key="3">
    <source>
        <dbReference type="Proteomes" id="UP000663828"/>
    </source>
</evidence>
<evidence type="ECO:0000313" key="1">
    <source>
        <dbReference type="EMBL" id="CAF1505410.1"/>
    </source>
</evidence>
<keyword evidence="3" id="KW-1185">Reference proteome</keyword>
<dbReference type="PANTHER" id="PTHR46579:SF1">
    <property type="entry name" value="F5_8 TYPE C DOMAIN-CONTAINING PROTEIN"/>
    <property type="match status" value="1"/>
</dbReference>
<accession>A0A816EH45</accession>
<proteinExistence type="predicted"/>
<dbReference type="PANTHER" id="PTHR46579">
    <property type="entry name" value="F5/8 TYPE C DOMAIN-CONTAINING PROTEIN-RELATED"/>
    <property type="match status" value="1"/>
</dbReference>
<evidence type="ECO:0000313" key="2">
    <source>
        <dbReference type="EMBL" id="CAF1652691.1"/>
    </source>
</evidence>